<accession>A0A327YJ79</accession>
<evidence type="ECO:0000313" key="7">
    <source>
        <dbReference type="EMBL" id="RAK20541.1"/>
    </source>
</evidence>
<comment type="cofactor">
    <cofactor evidence="1">
        <name>Zn(2+)</name>
        <dbReference type="ChEBI" id="CHEBI:29105"/>
    </cofactor>
</comment>
<reference evidence="7 8" key="1">
    <citation type="submission" date="2018-06" db="EMBL/GenBank/DDBJ databases">
        <title>Genomic Encyclopedia of Type Strains, Phase III (KMG-III): the genomes of soil and plant-associated and newly described type strains.</title>
        <authorList>
            <person name="Whitman W."/>
        </authorList>
    </citation>
    <scope>NUCLEOTIDE SEQUENCE [LARGE SCALE GENOMIC DNA]</scope>
    <source>
        <strain evidence="7 8">CGMCC 1.8979</strain>
    </source>
</reference>
<dbReference type="InterPro" id="IPR036874">
    <property type="entry name" value="Carbonic_anhydrase_sf"/>
</dbReference>
<proteinExistence type="inferred from homology"/>
<dbReference type="OrthoDB" id="9792260at2"/>
<evidence type="ECO:0000256" key="2">
    <source>
        <dbReference type="ARBA" id="ARBA00006217"/>
    </source>
</evidence>
<evidence type="ECO:0000256" key="4">
    <source>
        <dbReference type="ARBA" id="ARBA00022723"/>
    </source>
</evidence>
<dbReference type="GO" id="GO:0004089">
    <property type="term" value="F:carbonate dehydratase activity"/>
    <property type="evidence" value="ECO:0007669"/>
    <property type="project" value="UniProtKB-EC"/>
</dbReference>
<sequence length="170" mass="19693">MKEVLKPTKIVVAEVHERMEKKLPEIIQTTPEDIVWLPSHRAVISHSYGCLIRNIVMNIFHFPITDIFVVGEKTTNQQPVSKSIFKKWLEKEKIYEDTSNTIDYLLKYTLGQSLFEWFQGAETIEENVRNSVSLLQNHPLIPKRILTHGILVDLEESKMDVILPSSCSFK</sequence>
<evidence type="ECO:0000256" key="5">
    <source>
        <dbReference type="ARBA" id="ARBA00022833"/>
    </source>
</evidence>
<evidence type="ECO:0000313" key="8">
    <source>
        <dbReference type="Proteomes" id="UP000248555"/>
    </source>
</evidence>
<comment type="similarity">
    <text evidence="2">Belongs to the beta-class carbonic anhydrase family.</text>
</comment>
<comment type="caution">
    <text evidence="7">The sequence shown here is derived from an EMBL/GenBank/DDBJ whole genome shotgun (WGS) entry which is preliminary data.</text>
</comment>
<name>A0A327YJ79_9BACL</name>
<dbReference type="PANTHER" id="PTHR43175:SF3">
    <property type="entry name" value="CARBON DISULFIDE HYDROLASE"/>
    <property type="match status" value="1"/>
</dbReference>
<keyword evidence="5" id="KW-0862">Zinc</keyword>
<keyword evidence="8" id="KW-1185">Reference proteome</keyword>
<evidence type="ECO:0000256" key="6">
    <source>
        <dbReference type="ARBA" id="ARBA00048348"/>
    </source>
</evidence>
<dbReference type="InterPro" id="IPR001765">
    <property type="entry name" value="Carbonic_anhydrase"/>
</dbReference>
<dbReference type="EMBL" id="QLMH01000004">
    <property type="protein sequence ID" value="RAK20541.1"/>
    <property type="molecule type" value="Genomic_DNA"/>
</dbReference>
<dbReference type="SUPFAM" id="SSF53056">
    <property type="entry name" value="beta-carbonic anhydrase, cab"/>
    <property type="match status" value="1"/>
</dbReference>
<protein>
    <recommendedName>
        <fullName evidence="3">carbonic anhydrase</fullName>
        <ecNumber evidence="3">4.2.1.1</ecNumber>
    </recommendedName>
</protein>
<keyword evidence="4" id="KW-0479">Metal-binding</keyword>
<comment type="catalytic activity">
    <reaction evidence="6">
        <text>hydrogencarbonate + H(+) = CO2 + H2O</text>
        <dbReference type="Rhea" id="RHEA:10748"/>
        <dbReference type="ChEBI" id="CHEBI:15377"/>
        <dbReference type="ChEBI" id="CHEBI:15378"/>
        <dbReference type="ChEBI" id="CHEBI:16526"/>
        <dbReference type="ChEBI" id="CHEBI:17544"/>
        <dbReference type="EC" id="4.2.1.1"/>
    </reaction>
</comment>
<organism evidence="7 8">
    <name type="scientific">Paranoxybacillus vitaminiphilus</name>
    <dbReference type="NCBI Taxonomy" id="581036"/>
    <lineage>
        <taxon>Bacteria</taxon>
        <taxon>Bacillati</taxon>
        <taxon>Bacillota</taxon>
        <taxon>Bacilli</taxon>
        <taxon>Bacillales</taxon>
        <taxon>Anoxybacillaceae</taxon>
        <taxon>Paranoxybacillus</taxon>
    </lineage>
</organism>
<dbReference type="Proteomes" id="UP000248555">
    <property type="component" value="Unassembled WGS sequence"/>
</dbReference>
<gene>
    <name evidence="7" type="ORF">B0I26_104194</name>
</gene>
<dbReference type="EC" id="4.2.1.1" evidence="3"/>
<dbReference type="Gene3D" id="3.40.1050.10">
    <property type="entry name" value="Carbonic anhydrase"/>
    <property type="match status" value="1"/>
</dbReference>
<dbReference type="PANTHER" id="PTHR43175">
    <property type="entry name" value="CARBONIC ANHYDRASE"/>
    <property type="match status" value="1"/>
</dbReference>
<evidence type="ECO:0000256" key="1">
    <source>
        <dbReference type="ARBA" id="ARBA00001947"/>
    </source>
</evidence>
<dbReference type="RefSeq" id="WP_111644830.1">
    <property type="nucleotide sequence ID" value="NZ_QLMH01000004.1"/>
</dbReference>
<evidence type="ECO:0000256" key="3">
    <source>
        <dbReference type="ARBA" id="ARBA00012925"/>
    </source>
</evidence>
<dbReference type="AlphaFoldDB" id="A0A327YJ79"/>
<dbReference type="GO" id="GO:0008270">
    <property type="term" value="F:zinc ion binding"/>
    <property type="evidence" value="ECO:0007669"/>
    <property type="project" value="InterPro"/>
</dbReference>